<accession>A0AA43TXT1</accession>
<comment type="caution">
    <text evidence="1">The sequence shown here is derived from an EMBL/GenBank/DDBJ whole genome shotgun (WGS) entry which is preliminary data.</text>
</comment>
<proteinExistence type="predicted"/>
<evidence type="ECO:0000313" key="1">
    <source>
        <dbReference type="EMBL" id="MDI1491868.1"/>
    </source>
</evidence>
<dbReference type="AlphaFoldDB" id="A0AA43TXT1"/>
<gene>
    <name evidence="1" type="ORF">OHK93_003079</name>
</gene>
<protein>
    <submittedName>
        <fullName evidence="1">Uncharacterized protein</fullName>
    </submittedName>
</protein>
<dbReference type="EMBL" id="JAPUFD010000016">
    <property type="protein sequence ID" value="MDI1491868.1"/>
    <property type="molecule type" value="Genomic_DNA"/>
</dbReference>
<name>A0AA43TXT1_9LECA</name>
<evidence type="ECO:0000313" key="2">
    <source>
        <dbReference type="Proteomes" id="UP001161017"/>
    </source>
</evidence>
<keyword evidence="2" id="KW-1185">Reference proteome</keyword>
<dbReference type="Proteomes" id="UP001161017">
    <property type="component" value="Unassembled WGS sequence"/>
</dbReference>
<sequence>MDAHKACIDDFPTDDEEYDGLLTNYQALDLAIFRASRRMYQAVFPTFWRTSRFCLETCTFVEFSDNLNKVQRDNVRILMVSYSIEHCCPFPTGDWDMLYLDTQELWTVWRGKDAMELPLCNLASFDIHLELWAGHGAANSTRSQLRTIHTVLRVLEKLGSRTLQDVSVTISYETNLGEYAFRNRLTQQQISDVSTNFQKRLKSGTERGSTLIDRLARDIRKSEALVDEFRGTMKACRKKGDVFDEKANECRKKAEEKSKKLTDRLRKQLSIEIQNELDSLYM</sequence>
<organism evidence="1 2">
    <name type="scientific">Ramalina farinacea</name>
    <dbReference type="NCBI Taxonomy" id="258253"/>
    <lineage>
        <taxon>Eukaryota</taxon>
        <taxon>Fungi</taxon>
        <taxon>Dikarya</taxon>
        <taxon>Ascomycota</taxon>
        <taxon>Pezizomycotina</taxon>
        <taxon>Lecanoromycetes</taxon>
        <taxon>OSLEUM clade</taxon>
        <taxon>Lecanoromycetidae</taxon>
        <taxon>Lecanorales</taxon>
        <taxon>Lecanorineae</taxon>
        <taxon>Ramalinaceae</taxon>
        <taxon>Ramalina</taxon>
    </lineage>
</organism>
<reference evidence="1" key="1">
    <citation type="journal article" date="2023" name="Genome Biol. Evol.">
        <title>First Whole Genome Sequence and Flow Cytometry Genome Size Data for the Lichen-Forming Fungus Ramalina farinacea (Ascomycota).</title>
        <authorList>
            <person name="Llewellyn T."/>
            <person name="Mian S."/>
            <person name="Hill R."/>
            <person name="Leitch I.J."/>
            <person name="Gaya E."/>
        </authorList>
    </citation>
    <scope>NUCLEOTIDE SEQUENCE</scope>
    <source>
        <strain evidence="1">LIQ254RAFAR</strain>
    </source>
</reference>